<feature type="transmembrane region" description="Helical" evidence="10">
    <location>
        <begin position="290"/>
        <end position="309"/>
    </location>
</feature>
<evidence type="ECO:0000256" key="4">
    <source>
        <dbReference type="ARBA" id="ARBA00022692"/>
    </source>
</evidence>
<dbReference type="EMBL" id="JYNY01000203">
    <property type="protein sequence ID" value="KJJ85214.1"/>
    <property type="molecule type" value="Genomic_DNA"/>
</dbReference>
<feature type="transmembrane region" description="Helical" evidence="10">
    <location>
        <begin position="409"/>
        <end position="429"/>
    </location>
</feature>
<name>A0A0F0CT77_9BACT</name>
<dbReference type="PANTHER" id="PTHR43562:SF3">
    <property type="entry name" value="SODIUM ION_PROTON EXCHANGER (EUROFUNG)"/>
    <property type="match status" value="1"/>
</dbReference>
<proteinExistence type="predicted"/>
<evidence type="ECO:0000256" key="8">
    <source>
        <dbReference type="ARBA" id="ARBA00023136"/>
    </source>
</evidence>
<dbReference type="Pfam" id="PF00359">
    <property type="entry name" value="PTS_EIIA_2"/>
    <property type="match status" value="1"/>
</dbReference>
<sequence length="736" mass="80977">MCKIKGHILTMRKINPKFLRCFLLAIFISLLAPFAVANNTFHGGPDITPRMALLVFQLGVIFFSACIGSYIFTKFKMSSILGELLSGVIIGPYLLGHLPFIGFPAGMFPIQTGWLPVSGELYGFTAMAAILLLFLVGLETDLDTFLSFSVTGLIVGLGGALFSFFIGDLTVVFLSKYFFNTSYSFTHPVALFIGIITTATSVSISANMLSEKRKISSPEGVTILSAAVIDDILGIIMLGIVLAIVKAGGHNDLQAIGIISFRIIAFWLVFTFIGITISRHVAKLLKKFQDNTIIAVLGLAVCFLVAGIFEKCGLAMIVGAYTTGLAFSKTDLALVIKEKISVLYKFFMPMFFCVMGMFVNIQDLLNPPIITFGLIYFFISVLTKIIGCGLPALLLNFNTLGAIRIGVGMVPRGEVALIITTIGLAGGFIPDEIFSVAVIMTFFTTFITPPILNFLLDKNKSGLRKDLSNKNIANQIVYDMPDPDTLALILSKIAGDFEKEGFYVYNIPSEDNALYQIRKNDIFITMTGTSKSIIFDCEETYVPFINTVMFEVFSELENVIKNIEILINNKNISPAFTNRSAQLKYPVKTFLKSIKPSAVESNLTATTKEEVLFELTDIILSSGQINRSERDTIIKDLLKRESKMSTGMQEGIAFPHAKTNAVKKLTAAVGISKKGINFNSLDKKLSNIFVIVLAPRGNPEGYLKFMSEASIFLMDEEKRKKIISAKNNMELYKIFT</sequence>
<dbReference type="SUPFAM" id="SSF55804">
    <property type="entry name" value="Phoshotransferase/anion transport protein"/>
    <property type="match status" value="1"/>
</dbReference>
<evidence type="ECO:0000259" key="12">
    <source>
        <dbReference type="PROSITE" id="PS51094"/>
    </source>
</evidence>
<dbReference type="Gene3D" id="1.20.1530.20">
    <property type="match status" value="1"/>
</dbReference>
<dbReference type="CDD" id="cd00211">
    <property type="entry name" value="PTS_IIA_fru"/>
    <property type="match status" value="1"/>
</dbReference>
<evidence type="ECO:0000313" key="13">
    <source>
        <dbReference type="EMBL" id="KJJ85214.1"/>
    </source>
</evidence>
<accession>A0A0F0CT77</accession>
<feature type="transmembrane region" description="Helical" evidence="10">
    <location>
        <begin position="53"/>
        <end position="72"/>
    </location>
</feature>
<dbReference type="GO" id="GO:0015297">
    <property type="term" value="F:antiporter activity"/>
    <property type="evidence" value="ECO:0007669"/>
    <property type="project" value="UniProtKB-KW"/>
</dbReference>
<keyword evidence="4 10" id="KW-0812">Transmembrane</keyword>
<feature type="transmembrane region" description="Helical" evidence="10">
    <location>
        <begin position="145"/>
        <end position="167"/>
    </location>
</feature>
<evidence type="ECO:0000256" key="5">
    <source>
        <dbReference type="ARBA" id="ARBA00022989"/>
    </source>
</evidence>
<dbReference type="InterPro" id="IPR038770">
    <property type="entry name" value="Na+/solute_symporter_sf"/>
</dbReference>
<keyword evidence="3" id="KW-0050">Antiport</keyword>
<dbReference type="AlphaFoldDB" id="A0A0F0CT77"/>
<dbReference type="GO" id="GO:0006814">
    <property type="term" value="P:sodium ion transport"/>
    <property type="evidence" value="ECO:0007669"/>
    <property type="project" value="UniProtKB-KW"/>
</dbReference>
<comment type="caution">
    <text evidence="13">The sequence shown here is derived from an EMBL/GenBank/DDBJ whole genome shotgun (WGS) entry which is preliminary data.</text>
</comment>
<keyword evidence="14" id="KW-1185">Reference proteome</keyword>
<feature type="transmembrane region" description="Helical" evidence="10">
    <location>
        <begin position="84"/>
        <end position="101"/>
    </location>
</feature>
<evidence type="ECO:0000256" key="7">
    <source>
        <dbReference type="ARBA" id="ARBA00023065"/>
    </source>
</evidence>
<dbReference type="GO" id="GO:1902600">
    <property type="term" value="P:proton transmembrane transport"/>
    <property type="evidence" value="ECO:0007669"/>
    <property type="project" value="InterPro"/>
</dbReference>
<keyword evidence="5 10" id="KW-1133">Transmembrane helix</keyword>
<gene>
    <name evidence="13" type="ORF">OMAG_000926</name>
</gene>
<evidence type="ECO:0000256" key="3">
    <source>
        <dbReference type="ARBA" id="ARBA00022449"/>
    </source>
</evidence>
<keyword evidence="11" id="KW-0732">Signal</keyword>
<keyword evidence="8 10" id="KW-0472">Membrane</keyword>
<dbReference type="InterPro" id="IPR006153">
    <property type="entry name" value="Cation/H_exchanger_TM"/>
</dbReference>
<feature type="transmembrane region" description="Helical" evidence="10">
    <location>
        <begin position="373"/>
        <end position="397"/>
    </location>
</feature>
<feature type="chain" id="PRO_5002437124" evidence="11">
    <location>
        <begin position="38"/>
        <end position="736"/>
    </location>
</feature>
<dbReference type="GO" id="GO:0016020">
    <property type="term" value="C:membrane"/>
    <property type="evidence" value="ECO:0007669"/>
    <property type="project" value="UniProtKB-SubCell"/>
</dbReference>
<organism evidence="13 14">
    <name type="scientific">Candidatus Omnitrophus magneticus</name>
    <dbReference type="NCBI Taxonomy" id="1609969"/>
    <lineage>
        <taxon>Bacteria</taxon>
        <taxon>Pseudomonadati</taxon>
        <taxon>Candidatus Omnitrophota</taxon>
        <taxon>Candidatus Omnitrophus</taxon>
    </lineage>
</organism>
<evidence type="ECO:0000313" key="14">
    <source>
        <dbReference type="Proteomes" id="UP000033428"/>
    </source>
</evidence>
<protein>
    <submittedName>
        <fullName evidence="13">Sodium:proton antiporter</fullName>
    </submittedName>
</protein>
<evidence type="ECO:0000256" key="9">
    <source>
        <dbReference type="ARBA" id="ARBA00023201"/>
    </source>
</evidence>
<feature type="signal peptide" evidence="11">
    <location>
        <begin position="1"/>
        <end position="37"/>
    </location>
</feature>
<evidence type="ECO:0000256" key="11">
    <source>
        <dbReference type="SAM" id="SignalP"/>
    </source>
</evidence>
<reference evidence="13 14" key="1">
    <citation type="submission" date="2015-02" db="EMBL/GenBank/DDBJ databases">
        <title>Single-cell genomics of uncultivated deep-branching MTB reveals a conserved set of magnetosome genes.</title>
        <authorList>
            <person name="Kolinko S."/>
            <person name="Richter M."/>
            <person name="Glockner F.O."/>
            <person name="Brachmann A."/>
            <person name="Schuler D."/>
        </authorList>
    </citation>
    <scope>NUCLEOTIDE SEQUENCE [LARGE SCALE GENOMIC DNA]</scope>
    <source>
        <strain evidence="13">SKK-01</strain>
    </source>
</reference>
<dbReference type="Gene3D" id="3.40.930.10">
    <property type="entry name" value="Mannitol-specific EII, Chain A"/>
    <property type="match status" value="1"/>
</dbReference>
<feature type="transmembrane region" description="Helical" evidence="10">
    <location>
        <begin position="187"/>
        <end position="209"/>
    </location>
</feature>
<evidence type="ECO:0000256" key="2">
    <source>
        <dbReference type="ARBA" id="ARBA00022448"/>
    </source>
</evidence>
<dbReference type="InterPro" id="IPR016152">
    <property type="entry name" value="PTrfase/Anion_transptr"/>
</dbReference>
<keyword evidence="6" id="KW-0915">Sodium</keyword>
<feature type="transmembrane region" description="Helical" evidence="10">
    <location>
        <begin position="221"/>
        <end position="244"/>
    </location>
</feature>
<dbReference type="PATRIC" id="fig|1609969.3.peg.997"/>
<dbReference type="InterPro" id="IPR002178">
    <property type="entry name" value="PTS_EIIA_type-2_dom"/>
</dbReference>
<dbReference type="PANTHER" id="PTHR43562">
    <property type="entry name" value="NAPA-TYPE SODIUM/HYDROGEN ANTIPORTER"/>
    <property type="match status" value="1"/>
</dbReference>
<evidence type="ECO:0000256" key="6">
    <source>
        <dbReference type="ARBA" id="ARBA00023053"/>
    </source>
</evidence>
<dbReference type="Pfam" id="PF00999">
    <property type="entry name" value="Na_H_Exchanger"/>
    <property type="match status" value="1"/>
</dbReference>
<comment type="subcellular location">
    <subcellularLocation>
        <location evidence="1">Membrane</location>
        <topology evidence="1">Multi-pass membrane protein</topology>
    </subcellularLocation>
</comment>
<feature type="transmembrane region" description="Helical" evidence="10">
    <location>
        <begin position="121"/>
        <end position="138"/>
    </location>
</feature>
<keyword evidence="7" id="KW-0406">Ion transport</keyword>
<keyword evidence="9" id="KW-0739">Sodium transport</keyword>
<dbReference type="Proteomes" id="UP000033428">
    <property type="component" value="Unassembled WGS sequence"/>
</dbReference>
<feature type="transmembrane region" description="Helical" evidence="10">
    <location>
        <begin position="342"/>
        <end position="361"/>
    </location>
</feature>
<keyword evidence="2" id="KW-0813">Transport</keyword>
<dbReference type="PROSITE" id="PS51094">
    <property type="entry name" value="PTS_EIIA_TYPE_2"/>
    <property type="match status" value="1"/>
</dbReference>
<feature type="transmembrane region" description="Helical" evidence="10">
    <location>
        <begin position="435"/>
        <end position="456"/>
    </location>
</feature>
<feature type="domain" description="PTS EIIA type-2" evidence="12">
    <location>
        <begin position="592"/>
        <end position="736"/>
    </location>
</feature>
<feature type="transmembrane region" description="Helical" evidence="10">
    <location>
        <begin position="256"/>
        <end position="278"/>
    </location>
</feature>
<feature type="transmembrane region" description="Helical" evidence="10">
    <location>
        <begin position="315"/>
        <end position="335"/>
    </location>
</feature>
<evidence type="ECO:0000256" key="10">
    <source>
        <dbReference type="SAM" id="Phobius"/>
    </source>
</evidence>
<evidence type="ECO:0000256" key="1">
    <source>
        <dbReference type="ARBA" id="ARBA00004141"/>
    </source>
</evidence>